<dbReference type="Proteomes" id="UP001595807">
    <property type="component" value="Unassembled WGS sequence"/>
</dbReference>
<comment type="caution">
    <text evidence="1">The sequence shown here is derived from an EMBL/GenBank/DDBJ whole genome shotgun (WGS) entry which is preliminary data.</text>
</comment>
<name>A0ABV8CXE4_9STRE</name>
<dbReference type="InterPro" id="IPR021247">
    <property type="entry name" value="DUF2785"/>
</dbReference>
<proteinExistence type="predicted"/>
<gene>
    <name evidence="1" type="ORF">ACFORF_07100</name>
</gene>
<dbReference type="RefSeq" id="WP_380426775.1">
    <property type="nucleotide sequence ID" value="NZ_JBHRZV010000049.1"/>
</dbReference>
<evidence type="ECO:0000313" key="2">
    <source>
        <dbReference type="Proteomes" id="UP001595807"/>
    </source>
</evidence>
<reference evidence="2" key="1">
    <citation type="journal article" date="2019" name="Int. J. Syst. Evol. Microbiol.">
        <title>The Global Catalogue of Microorganisms (GCM) 10K type strain sequencing project: providing services to taxonomists for standard genome sequencing and annotation.</title>
        <authorList>
            <consortium name="The Broad Institute Genomics Platform"/>
            <consortium name="The Broad Institute Genome Sequencing Center for Infectious Disease"/>
            <person name="Wu L."/>
            <person name="Ma J."/>
        </authorList>
    </citation>
    <scope>NUCLEOTIDE SEQUENCE [LARGE SCALE GENOMIC DNA]</scope>
    <source>
        <strain evidence="2">CCUG 67170</strain>
    </source>
</reference>
<sequence>MTRSFTALLLALIIDVDQQGDYVYKLTEDQRQWIFSDAIRYLHTETDATGWSEEFGWAHAIAHGADLLLFTGLHSAFPKERMPQILEAILKVLHQQTAVFSAGEEKRLARVLVQLLYLRNYQKTSSAIGYKIATFQMKQHKSTTPISTLKTCS</sequence>
<protein>
    <submittedName>
        <fullName evidence="1">DUF2785 domain-containing protein</fullName>
    </submittedName>
</protein>
<evidence type="ECO:0000313" key="1">
    <source>
        <dbReference type="EMBL" id="MFC3928330.1"/>
    </source>
</evidence>
<keyword evidence="2" id="KW-1185">Reference proteome</keyword>
<organism evidence="1 2">
    <name type="scientific">Streptococcus caprae</name>
    <dbReference type="NCBI Taxonomy" id="1640501"/>
    <lineage>
        <taxon>Bacteria</taxon>
        <taxon>Bacillati</taxon>
        <taxon>Bacillota</taxon>
        <taxon>Bacilli</taxon>
        <taxon>Lactobacillales</taxon>
        <taxon>Streptococcaceae</taxon>
        <taxon>Streptococcus</taxon>
    </lineage>
</organism>
<dbReference type="EMBL" id="JBHRZV010000049">
    <property type="protein sequence ID" value="MFC3928330.1"/>
    <property type="molecule type" value="Genomic_DNA"/>
</dbReference>
<accession>A0ABV8CXE4</accession>
<dbReference type="Pfam" id="PF10978">
    <property type="entry name" value="DUF2785"/>
    <property type="match status" value="1"/>
</dbReference>